<dbReference type="PROSITE" id="PS51729">
    <property type="entry name" value="GNAT_YJDJ"/>
    <property type="match status" value="1"/>
</dbReference>
<keyword evidence="4" id="KW-1185">Reference proteome</keyword>
<dbReference type="Pfam" id="PF14542">
    <property type="entry name" value="Acetyltransf_CG"/>
    <property type="match status" value="1"/>
</dbReference>
<dbReference type="EMBL" id="SMBZ01000003">
    <property type="protein sequence ID" value="TCV19952.1"/>
    <property type="molecule type" value="Genomic_DNA"/>
</dbReference>
<evidence type="ECO:0000259" key="2">
    <source>
        <dbReference type="PROSITE" id="PS51729"/>
    </source>
</evidence>
<dbReference type="GO" id="GO:0016747">
    <property type="term" value="F:acyltransferase activity, transferring groups other than amino-acyl groups"/>
    <property type="evidence" value="ECO:0007669"/>
    <property type="project" value="InterPro"/>
</dbReference>
<sequence length="93" mass="10237">MIVKHVENGNKGTFVATEDGVKIGEMTYSKVGSDKIIIDHTEVDESQKGKGVGKILLTKAVDYARDNNVKILPLCPFAKAMFDKDVDIRDVRA</sequence>
<evidence type="ECO:0000313" key="3">
    <source>
        <dbReference type="EMBL" id="TCV19952.1"/>
    </source>
</evidence>
<reference evidence="3 4" key="1">
    <citation type="submission" date="2019-03" db="EMBL/GenBank/DDBJ databases">
        <title>Genomic Encyclopedia of Type Strains, Phase IV (KMG-IV): sequencing the most valuable type-strain genomes for metagenomic binning, comparative biology and taxonomic classification.</title>
        <authorList>
            <person name="Goeker M."/>
        </authorList>
    </citation>
    <scope>NUCLEOTIDE SEQUENCE [LARGE SCALE GENOMIC DNA]</scope>
    <source>
        <strain evidence="3 4">DSM 22362</strain>
    </source>
</reference>
<dbReference type="InterPro" id="IPR031165">
    <property type="entry name" value="GNAT_YJDJ"/>
</dbReference>
<evidence type="ECO:0000259" key="1">
    <source>
        <dbReference type="PROSITE" id="PS51186"/>
    </source>
</evidence>
<dbReference type="SUPFAM" id="SSF55729">
    <property type="entry name" value="Acyl-CoA N-acyltransferases (Nat)"/>
    <property type="match status" value="1"/>
</dbReference>
<dbReference type="CDD" id="cd04301">
    <property type="entry name" value="NAT_SF"/>
    <property type="match status" value="1"/>
</dbReference>
<dbReference type="Proteomes" id="UP000295197">
    <property type="component" value="Unassembled WGS sequence"/>
</dbReference>
<dbReference type="Gene3D" id="3.40.630.30">
    <property type="match status" value="1"/>
</dbReference>
<gene>
    <name evidence="3" type="ORF">EDC17_100351</name>
</gene>
<proteinExistence type="predicted"/>
<feature type="domain" description="N-acetyltransferase" evidence="1">
    <location>
        <begin position="1"/>
        <end position="93"/>
    </location>
</feature>
<name>A0A4R3VWB1_9SPHI</name>
<dbReference type="PANTHER" id="PTHR31435">
    <property type="entry name" value="PROTEIN NATD1"/>
    <property type="match status" value="1"/>
</dbReference>
<protein>
    <submittedName>
        <fullName evidence="3">Uncharacterized protein</fullName>
    </submittedName>
</protein>
<dbReference type="OrthoDB" id="9793389at2"/>
<organism evidence="3 4">
    <name type="scientific">Sphingobacterium alimentarium</name>
    <dbReference type="NCBI Taxonomy" id="797292"/>
    <lineage>
        <taxon>Bacteria</taxon>
        <taxon>Pseudomonadati</taxon>
        <taxon>Bacteroidota</taxon>
        <taxon>Sphingobacteriia</taxon>
        <taxon>Sphingobacteriales</taxon>
        <taxon>Sphingobacteriaceae</taxon>
        <taxon>Sphingobacterium</taxon>
    </lineage>
</organism>
<dbReference type="PROSITE" id="PS51186">
    <property type="entry name" value="GNAT"/>
    <property type="match status" value="1"/>
</dbReference>
<dbReference type="InterPro" id="IPR000182">
    <property type="entry name" value="GNAT_dom"/>
</dbReference>
<dbReference type="InterPro" id="IPR045057">
    <property type="entry name" value="Gcn5-rel_NAT"/>
</dbReference>
<accession>A0A4R3VWB1</accession>
<comment type="caution">
    <text evidence="3">The sequence shown here is derived from an EMBL/GenBank/DDBJ whole genome shotgun (WGS) entry which is preliminary data.</text>
</comment>
<dbReference type="RefSeq" id="WP_132776390.1">
    <property type="nucleotide sequence ID" value="NZ_SMBZ01000003.1"/>
</dbReference>
<evidence type="ECO:0000313" key="4">
    <source>
        <dbReference type="Proteomes" id="UP000295197"/>
    </source>
</evidence>
<dbReference type="PANTHER" id="PTHR31435:SF10">
    <property type="entry name" value="BSR4717 PROTEIN"/>
    <property type="match status" value="1"/>
</dbReference>
<feature type="domain" description="N-acetyltransferase" evidence="2">
    <location>
        <begin position="6"/>
        <end position="93"/>
    </location>
</feature>
<dbReference type="InterPro" id="IPR016181">
    <property type="entry name" value="Acyl_CoA_acyltransferase"/>
</dbReference>
<dbReference type="AlphaFoldDB" id="A0A4R3VWB1"/>